<organism evidence="1 2">
    <name type="scientific">Heterorhabditis bacteriophora</name>
    <name type="common">Entomopathogenic nematode worm</name>
    <dbReference type="NCBI Taxonomy" id="37862"/>
    <lineage>
        <taxon>Eukaryota</taxon>
        <taxon>Metazoa</taxon>
        <taxon>Ecdysozoa</taxon>
        <taxon>Nematoda</taxon>
        <taxon>Chromadorea</taxon>
        <taxon>Rhabditida</taxon>
        <taxon>Rhabditina</taxon>
        <taxon>Rhabditomorpha</taxon>
        <taxon>Strongyloidea</taxon>
        <taxon>Heterorhabditidae</taxon>
        <taxon>Heterorhabditis</taxon>
    </lineage>
</organism>
<dbReference type="Proteomes" id="UP000095283">
    <property type="component" value="Unplaced"/>
</dbReference>
<dbReference type="WBParaSite" id="Hba_14478">
    <property type="protein sequence ID" value="Hba_14478"/>
    <property type="gene ID" value="Hba_14478"/>
</dbReference>
<evidence type="ECO:0000313" key="2">
    <source>
        <dbReference type="WBParaSite" id="Hba_14478"/>
    </source>
</evidence>
<dbReference type="AlphaFoldDB" id="A0A1I7XAD7"/>
<evidence type="ECO:0000313" key="1">
    <source>
        <dbReference type="Proteomes" id="UP000095283"/>
    </source>
</evidence>
<protein>
    <submittedName>
        <fullName evidence="2">Uncharacterized protein</fullName>
    </submittedName>
</protein>
<proteinExistence type="predicted"/>
<name>A0A1I7XAD7_HETBA</name>
<keyword evidence="1" id="KW-1185">Reference proteome</keyword>
<reference evidence="2" key="1">
    <citation type="submission" date="2016-11" db="UniProtKB">
        <authorList>
            <consortium name="WormBaseParasite"/>
        </authorList>
    </citation>
    <scope>IDENTIFICATION</scope>
</reference>
<sequence>MLGSRQEYSFEPSASPRRARQKIDFMTVDPAVIPGGSLKYKGLLKYSYVSVMNTFFYVAIDMNLIAMK</sequence>
<accession>A0A1I7XAD7</accession>